<dbReference type="EMBL" id="CP005974">
    <property type="protein sequence ID" value="AJR08589.1"/>
    <property type="molecule type" value="Genomic_DNA"/>
</dbReference>
<organism evidence="2 3">
    <name type="scientific">Photobacterium gaetbulicola Gung47</name>
    <dbReference type="NCBI Taxonomy" id="658445"/>
    <lineage>
        <taxon>Bacteria</taxon>
        <taxon>Pseudomonadati</taxon>
        <taxon>Pseudomonadota</taxon>
        <taxon>Gammaproteobacteria</taxon>
        <taxon>Vibrionales</taxon>
        <taxon>Vibrionaceae</taxon>
        <taxon>Photobacterium</taxon>
    </lineage>
</organism>
<name>A0A0C5WU37_9GAMM</name>
<dbReference type="InterPro" id="IPR036852">
    <property type="entry name" value="Peptidase_S8/S53_dom_sf"/>
</dbReference>
<dbReference type="AlphaFoldDB" id="A0A0C5WU37"/>
<dbReference type="Gene3D" id="3.40.50.200">
    <property type="entry name" value="Peptidase S8/S53 domain"/>
    <property type="match status" value="1"/>
</dbReference>
<dbReference type="InterPro" id="IPR000209">
    <property type="entry name" value="Peptidase_S8/S53_dom"/>
</dbReference>
<gene>
    <name evidence="2" type="ORF">H744_2c1925</name>
</gene>
<evidence type="ECO:0000313" key="2">
    <source>
        <dbReference type="EMBL" id="AJR08589.1"/>
    </source>
</evidence>
<accession>A0A0C5WU37</accession>
<dbReference type="CDD" id="cd04847">
    <property type="entry name" value="Peptidases_S8_Subtilisin_like_2"/>
    <property type="match status" value="1"/>
</dbReference>
<dbReference type="SUPFAM" id="SSF52743">
    <property type="entry name" value="Subtilisin-like"/>
    <property type="match status" value="1"/>
</dbReference>
<dbReference type="Proteomes" id="UP000032303">
    <property type="component" value="Chromosome 2"/>
</dbReference>
<dbReference type="Pfam" id="PF00082">
    <property type="entry name" value="Peptidase_S8"/>
    <property type="match status" value="1"/>
</dbReference>
<proteinExistence type="predicted"/>
<evidence type="ECO:0000313" key="3">
    <source>
        <dbReference type="Proteomes" id="UP000032303"/>
    </source>
</evidence>
<dbReference type="KEGG" id="pgb:H744_2c1925"/>
<dbReference type="GO" id="GO:0004252">
    <property type="term" value="F:serine-type endopeptidase activity"/>
    <property type="evidence" value="ECO:0007669"/>
    <property type="project" value="InterPro"/>
</dbReference>
<dbReference type="InterPro" id="IPR034074">
    <property type="entry name" value="Y4bN_pept_dom"/>
</dbReference>
<dbReference type="STRING" id="658445.H744_2c1925"/>
<keyword evidence="3" id="KW-1185">Reference proteome</keyword>
<protein>
    <submittedName>
        <fullName evidence="2">Y4bN protein</fullName>
    </submittedName>
</protein>
<reference evidence="2 3" key="1">
    <citation type="submission" date="2013-05" db="EMBL/GenBank/DDBJ databases">
        <title>Complete genome sequence of the lipase-producing bacterium Photobacterium gaetbulicola Gung47.</title>
        <authorList>
            <person name="Kim Y.-O."/>
        </authorList>
    </citation>
    <scope>NUCLEOTIDE SEQUENCE [LARGE SCALE GENOMIC DNA]</scope>
    <source>
        <strain evidence="2 3">Gung47</strain>
    </source>
</reference>
<sequence length="494" mass="55653">MLGDLKYTLTNSQVDITSSIESAKILPDSGYNKPELYGVLTESLVYDIDAIRPSKNRIYTLAVTSEYTLQGAPSSWSATIDMLAAETPDDDTRRLFIISAGNIEPNLASNFPYSCEVSSIQDPANAYNALTVGYWASEDNIQTPGYTLLSDLTDIGPTTTSSLTWKSESPLKPDIVFEGGNYGYDNSCNFAADLEELGLISTHHDFIHGNYLSPFRETSAATALASNFASKVWCQYPDYWPETIRALMVHSAEWPQKLLERYSPYTTKKRVENLLRIAGYGYPNLRKAISSGDKSVNMVIEDNIQPYTPDGKLNTMILYTLPWPENELQKLAEEEVNLRVTLSYFVEPNPGERGWKNKYNYSSFGLRFDLNSSSENSDEFVYRINKKFRDDNPEIDKGESDSSQWLLGQKLRSRGSIHSDVWTGTAQELAEKKYIAVYPVGGWWKELKKENRQSSLGKFSLIVSIETKENNLQVHTEIENVIHIENLVATTVSI</sequence>
<evidence type="ECO:0000259" key="1">
    <source>
        <dbReference type="Pfam" id="PF00082"/>
    </source>
</evidence>
<dbReference type="HOGENOM" id="CLU_017730_1_0_6"/>
<dbReference type="GO" id="GO:0006508">
    <property type="term" value="P:proteolysis"/>
    <property type="evidence" value="ECO:0007669"/>
    <property type="project" value="InterPro"/>
</dbReference>
<feature type="domain" description="Peptidase S8/S53" evidence="1">
    <location>
        <begin position="16"/>
        <end position="281"/>
    </location>
</feature>
<dbReference type="PATRIC" id="fig|658445.3.peg.3867"/>